<evidence type="ECO:0000313" key="1">
    <source>
        <dbReference type="EMBL" id="MDA1361690.1"/>
    </source>
</evidence>
<evidence type="ECO:0000313" key="2">
    <source>
        <dbReference type="Proteomes" id="UP001146067"/>
    </source>
</evidence>
<dbReference type="InterPro" id="IPR036894">
    <property type="entry name" value="YbaB-like_sf"/>
</dbReference>
<dbReference type="EMBL" id="JAPZVP010000016">
    <property type="protein sequence ID" value="MDA1361690.1"/>
    <property type="molecule type" value="Genomic_DNA"/>
</dbReference>
<comment type="caution">
    <text evidence="1">The sequence shown here is derived from an EMBL/GenBank/DDBJ whole genome shotgun (WGS) entry which is preliminary data.</text>
</comment>
<organism evidence="1 2">
    <name type="scientific">Glycomyces luteolus</name>
    <dbReference type="NCBI Taxonomy" id="2670330"/>
    <lineage>
        <taxon>Bacteria</taxon>
        <taxon>Bacillati</taxon>
        <taxon>Actinomycetota</taxon>
        <taxon>Actinomycetes</taxon>
        <taxon>Glycomycetales</taxon>
        <taxon>Glycomycetaceae</taxon>
        <taxon>Glycomyces</taxon>
    </lineage>
</organism>
<dbReference type="Proteomes" id="UP001146067">
    <property type="component" value="Unassembled WGS sequence"/>
</dbReference>
<reference evidence="1" key="1">
    <citation type="submission" date="2022-12" db="EMBL/GenBank/DDBJ databases">
        <title>Gycomyces niveus sp.nov.,a novel actinomycete isolated from soil in Shouguan.</title>
        <authorList>
            <person name="Yang X."/>
        </authorList>
    </citation>
    <scope>NUCLEOTIDE SEQUENCE</scope>
    <source>
        <strain evidence="1">NEAU-A15</strain>
    </source>
</reference>
<dbReference type="Gene3D" id="3.30.1310.10">
    <property type="entry name" value="Nucleoid-associated protein YbaB-like domain"/>
    <property type="match status" value="2"/>
</dbReference>
<gene>
    <name evidence="1" type="ORF">O1R50_18830</name>
</gene>
<accession>A0A9X3T4Z8</accession>
<proteinExistence type="predicted"/>
<dbReference type="AlphaFoldDB" id="A0A9X3T4Z8"/>
<name>A0A9X3T4Z8_9ACTN</name>
<dbReference type="SUPFAM" id="SSF82607">
    <property type="entry name" value="YbaB-like"/>
    <property type="match status" value="1"/>
</dbReference>
<keyword evidence="2" id="KW-1185">Reference proteome</keyword>
<protein>
    <submittedName>
        <fullName evidence="1">YbaB/EbfC family nucleoid-associated protein</fullName>
    </submittedName>
</protein>
<sequence length="235" mass="25459">MNPDDPKPFTFDVSEDYEQRIEDARAVLEKLPRDENWENAQRVLADPPSREAVEAAQREAAQAMAMLAEFQQARHTGYDPDQTTKVVIDAAGELRELEFSVDAVRLGNHGLADAIGLAWADAEDARAENQGAYATRAGATGGGSTPAEQVLADIESAVAAREHERFEASTEDGLSKLAVNLRGRLTDVVFLQNNVLNLTDRHTLAEQLTAALRRAQSEAAAVVGDIGAVYYARLG</sequence>
<dbReference type="RefSeq" id="WP_270111716.1">
    <property type="nucleotide sequence ID" value="NZ_JAPZVP010000016.1"/>
</dbReference>